<evidence type="ECO:0000256" key="1">
    <source>
        <dbReference type="SAM" id="MobiDB-lite"/>
    </source>
</evidence>
<dbReference type="SUPFAM" id="SSF52980">
    <property type="entry name" value="Restriction endonuclease-like"/>
    <property type="match status" value="1"/>
</dbReference>
<keyword evidence="3" id="KW-1185">Reference proteome</keyword>
<dbReference type="EMBL" id="CADIKL010000054">
    <property type="protein sequence ID" value="CAB3807650.1"/>
    <property type="molecule type" value="Genomic_DNA"/>
</dbReference>
<gene>
    <name evidence="2" type="ORF">LMG28688_06595</name>
</gene>
<evidence type="ECO:0008006" key="4">
    <source>
        <dbReference type="Google" id="ProtNLM"/>
    </source>
</evidence>
<feature type="compositionally biased region" description="Basic and acidic residues" evidence="1">
    <location>
        <begin position="119"/>
        <end position="142"/>
    </location>
</feature>
<dbReference type="AlphaFoldDB" id="A0A6J5GVB7"/>
<dbReference type="InterPro" id="IPR011335">
    <property type="entry name" value="Restrct_endonuc-II-like"/>
</dbReference>
<dbReference type="RefSeq" id="WP_175198048.1">
    <property type="nucleotide sequence ID" value="NZ_CADIKL010000054.1"/>
</dbReference>
<evidence type="ECO:0000313" key="3">
    <source>
        <dbReference type="Proteomes" id="UP000494119"/>
    </source>
</evidence>
<proteinExistence type="predicted"/>
<reference evidence="2 3" key="1">
    <citation type="submission" date="2020-04" db="EMBL/GenBank/DDBJ databases">
        <authorList>
            <person name="De Canck E."/>
        </authorList>
    </citation>
    <scope>NUCLEOTIDE SEQUENCE [LARGE SCALE GENOMIC DNA]</scope>
    <source>
        <strain evidence="2 3">LMG 28688</strain>
    </source>
</reference>
<protein>
    <recommendedName>
        <fullName evidence="4">Restriction endonuclease type IV Mrr domain-containing protein</fullName>
    </recommendedName>
</protein>
<organism evidence="2 3">
    <name type="scientific">Paraburkholderia caffeinitolerans</name>
    <dbReference type="NCBI Taxonomy" id="1723730"/>
    <lineage>
        <taxon>Bacteria</taxon>
        <taxon>Pseudomonadati</taxon>
        <taxon>Pseudomonadota</taxon>
        <taxon>Betaproteobacteria</taxon>
        <taxon>Burkholderiales</taxon>
        <taxon>Burkholderiaceae</taxon>
        <taxon>Paraburkholderia</taxon>
    </lineage>
</organism>
<sequence>MAEAYHYPPDLFELLVEALARLNRSKKGVVLFLRSAGVDAVDLAEVDQIVRTDPHSISKFEIARNVLDRVNARGDSGIRPRREIIKRVEEFEDFSSCWPEDQMKARGLVAAIREARNRKDSFTRMQQERDAERAKNLERQQSERASAAETRVKLEAIAARLSALFAMDDAPQRRGKLLEGVLNDLFRAFGIHVEEDFRRRDPDTGVVVEQIDGVIELDGNLYLVEMKWLGEPAGMGEFMPHLGRVFLRGDARGILISSNGFTEPVVRECAAALTQKTLMLCSLHEIVMLLHRQDDLVAFLKTKVRAAVIDKNPHHQILS</sequence>
<dbReference type="Proteomes" id="UP000494119">
    <property type="component" value="Unassembled WGS sequence"/>
</dbReference>
<name>A0A6J5GVB7_9BURK</name>
<evidence type="ECO:0000313" key="2">
    <source>
        <dbReference type="EMBL" id="CAB3807650.1"/>
    </source>
</evidence>
<accession>A0A6J5GVB7</accession>
<feature type="region of interest" description="Disordered" evidence="1">
    <location>
        <begin position="119"/>
        <end position="146"/>
    </location>
</feature>